<reference evidence="7 8" key="1">
    <citation type="submission" date="2017-07" db="EMBL/GenBank/DDBJ databases">
        <title>Draft whole genome sequences of clinical Proprionibacteriaceae strains.</title>
        <authorList>
            <person name="Bernier A.-M."/>
            <person name="Bernard K."/>
            <person name="Domingo M.-C."/>
        </authorList>
    </citation>
    <scope>NUCLEOTIDE SEQUENCE [LARGE SCALE GENOMIC DNA]</scope>
    <source>
        <strain evidence="7 8">NML 030167</strain>
    </source>
</reference>
<dbReference type="Proteomes" id="UP000215896">
    <property type="component" value="Unassembled WGS sequence"/>
</dbReference>
<dbReference type="Pfam" id="PF01266">
    <property type="entry name" value="DAO"/>
    <property type="match status" value="1"/>
</dbReference>
<dbReference type="InterPro" id="IPR036188">
    <property type="entry name" value="FAD/NAD-bd_sf"/>
</dbReference>
<dbReference type="GO" id="GO:0008115">
    <property type="term" value="F:sarcosine oxidase activity"/>
    <property type="evidence" value="ECO:0007669"/>
    <property type="project" value="TreeGrafter"/>
</dbReference>
<accession>A0A255GCP6</accession>
<keyword evidence="4" id="KW-0560">Oxidoreductase</keyword>
<feature type="region of interest" description="Disordered" evidence="5">
    <location>
        <begin position="364"/>
        <end position="383"/>
    </location>
</feature>
<gene>
    <name evidence="7" type="ORF">CGZ94_11725</name>
</gene>
<dbReference type="SUPFAM" id="SSF54373">
    <property type="entry name" value="FAD-linked reductases, C-terminal domain"/>
    <property type="match status" value="1"/>
</dbReference>
<dbReference type="EMBL" id="NMVO01000013">
    <property type="protein sequence ID" value="OYO13625.1"/>
    <property type="molecule type" value="Genomic_DNA"/>
</dbReference>
<keyword evidence="3" id="KW-0274">FAD</keyword>
<keyword evidence="8" id="KW-1185">Reference proteome</keyword>
<comment type="cofactor">
    <cofactor evidence="1">
        <name>FAD</name>
        <dbReference type="ChEBI" id="CHEBI:57692"/>
    </cofactor>
</comment>
<dbReference type="InterPro" id="IPR006076">
    <property type="entry name" value="FAD-dep_OxRdtase"/>
</dbReference>
<dbReference type="Gene3D" id="3.30.9.10">
    <property type="entry name" value="D-Amino Acid Oxidase, subunit A, domain 2"/>
    <property type="match status" value="1"/>
</dbReference>
<dbReference type="NCBIfam" id="NF008425">
    <property type="entry name" value="PRK11259.1"/>
    <property type="match status" value="1"/>
</dbReference>
<dbReference type="AlphaFoldDB" id="A0A255GCP6"/>
<evidence type="ECO:0000256" key="1">
    <source>
        <dbReference type="ARBA" id="ARBA00001974"/>
    </source>
</evidence>
<dbReference type="OrthoDB" id="9806452at2"/>
<comment type="caution">
    <text evidence="7">The sequence shown here is derived from an EMBL/GenBank/DDBJ whole genome shotgun (WGS) entry which is preliminary data.</text>
</comment>
<evidence type="ECO:0000259" key="6">
    <source>
        <dbReference type="Pfam" id="PF01266"/>
    </source>
</evidence>
<name>A0A255GCP6_9ACTN</name>
<evidence type="ECO:0000256" key="2">
    <source>
        <dbReference type="ARBA" id="ARBA00022630"/>
    </source>
</evidence>
<evidence type="ECO:0000256" key="4">
    <source>
        <dbReference type="ARBA" id="ARBA00023002"/>
    </source>
</evidence>
<dbReference type="SUPFAM" id="SSF51905">
    <property type="entry name" value="FAD/NAD(P)-binding domain"/>
    <property type="match status" value="1"/>
</dbReference>
<dbReference type="PANTHER" id="PTHR10961:SF7">
    <property type="entry name" value="FAD DEPENDENT OXIDOREDUCTASE DOMAIN-CONTAINING PROTEIN"/>
    <property type="match status" value="1"/>
</dbReference>
<keyword evidence="2" id="KW-0285">Flavoprotein</keyword>
<protein>
    <submittedName>
        <fullName evidence="7">N-methyltryptophan oxidase</fullName>
    </submittedName>
</protein>
<evidence type="ECO:0000256" key="3">
    <source>
        <dbReference type="ARBA" id="ARBA00022827"/>
    </source>
</evidence>
<sequence>MGFDAEVAVIGCGTVGSMTLWQLADRGIDVVGFEAYAPGHDRGAAGGETRLFRMAYAEGSAFAGLLSEARELWRELERVSGASLLQQIGGLSIGDPAGAYLRGLLDSARASRIEVESVGTDEAQRRWPQHALLPGEIVVHDPSAGFVRSDLAVVVATDRARQQGARVQRYAPVQDFTADEQGVSIRTRDGVWRVRTAVITAGSWSAHFLPGLELAPRRVPLSWFSPLDPGLWGPDRFPVFIRESEGVHLYGAPAVDGGAVKVAGAVRARDITDPDAVQRRHDTWETEVMVDAVTRFLPGLRPDPIRADAYTDLYTPDAMPVVGPVPGLPGVFCATGFSGKGFKMAPAIGNAVAELVTGGRARLPESFAPTSRHRRGASAAPPR</sequence>
<dbReference type="PANTHER" id="PTHR10961">
    <property type="entry name" value="PEROXISOMAL SARCOSINE OXIDASE"/>
    <property type="match status" value="1"/>
</dbReference>
<dbReference type="GO" id="GO:0050660">
    <property type="term" value="F:flavin adenine dinucleotide binding"/>
    <property type="evidence" value="ECO:0007669"/>
    <property type="project" value="InterPro"/>
</dbReference>
<dbReference type="RefSeq" id="WP_094405715.1">
    <property type="nucleotide sequence ID" value="NZ_NMVO01000013.1"/>
</dbReference>
<feature type="domain" description="FAD dependent oxidoreductase" evidence="6">
    <location>
        <begin position="7"/>
        <end position="355"/>
    </location>
</feature>
<dbReference type="Gene3D" id="3.50.50.60">
    <property type="entry name" value="FAD/NAD(P)-binding domain"/>
    <property type="match status" value="1"/>
</dbReference>
<organism evidence="7 8">
    <name type="scientific">Enemella evansiae</name>
    <dbReference type="NCBI Taxonomy" id="2016499"/>
    <lineage>
        <taxon>Bacteria</taxon>
        <taxon>Bacillati</taxon>
        <taxon>Actinomycetota</taxon>
        <taxon>Actinomycetes</taxon>
        <taxon>Propionibacteriales</taxon>
        <taxon>Propionibacteriaceae</taxon>
        <taxon>Enemella</taxon>
    </lineage>
</organism>
<evidence type="ECO:0000313" key="8">
    <source>
        <dbReference type="Proteomes" id="UP000215896"/>
    </source>
</evidence>
<dbReference type="InterPro" id="IPR045170">
    <property type="entry name" value="MTOX"/>
</dbReference>
<evidence type="ECO:0000313" key="7">
    <source>
        <dbReference type="EMBL" id="OYO13625.1"/>
    </source>
</evidence>
<evidence type="ECO:0000256" key="5">
    <source>
        <dbReference type="SAM" id="MobiDB-lite"/>
    </source>
</evidence>
<proteinExistence type="predicted"/>